<organism evidence="2 3">
    <name type="scientific">Plakobranchus ocellatus</name>
    <dbReference type="NCBI Taxonomy" id="259542"/>
    <lineage>
        <taxon>Eukaryota</taxon>
        <taxon>Metazoa</taxon>
        <taxon>Spiralia</taxon>
        <taxon>Lophotrochozoa</taxon>
        <taxon>Mollusca</taxon>
        <taxon>Gastropoda</taxon>
        <taxon>Heterobranchia</taxon>
        <taxon>Euthyneura</taxon>
        <taxon>Panpulmonata</taxon>
        <taxon>Sacoglossa</taxon>
        <taxon>Placobranchoidea</taxon>
        <taxon>Plakobranchidae</taxon>
        <taxon>Plakobranchus</taxon>
    </lineage>
</organism>
<evidence type="ECO:0000313" key="3">
    <source>
        <dbReference type="Proteomes" id="UP000735302"/>
    </source>
</evidence>
<dbReference type="GO" id="GO:0019228">
    <property type="term" value="P:neuronal action potential"/>
    <property type="evidence" value="ECO:0007669"/>
    <property type="project" value="TreeGrafter"/>
</dbReference>
<dbReference type="GO" id="GO:0086010">
    <property type="term" value="P:membrane depolarization during action potential"/>
    <property type="evidence" value="ECO:0007669"/>
    <property type="project" value="TreeGrafter"/>
</dbReference>
<dbReference type="GO" id="GO:0005248">
    <property type="term" value="F:voltage-gated sodium channel activity"/>
    <property type="evidence" value="ECO:0007669"/>
    <property type="project" value="TreeGrafter"/>
</dbReference>
<keyword evidence="1" id="KW-0472">Membrane</keyword>
<dbReference type="GO" id="GO:0001518">
    <property type="term" value="C:voltage-gated sodium channel complex"/>
    <property type="evidence" value="ECO:0007669"/>
    <property type="project" value="TreeGrafter"/>
</dbReference>
<dbReference type="AlphaFoldDB" id="A0AAV4DA18"/>
<evidence type="ECO:0000313" key="2">
    <source>
        <dbReference type="EMBL" id="GFO40930.1"/>
    </source>
</evidence>
<comment type="caution">
    <text evidence="2">The sequence shown here is derived from an EMBL/GenBank/DDBJ whole genome shotgun (WGS) entry which is preliminary data.</text>
</comment>
<dbReference type="Proteomes" id="UP000735302">
    <property type="component" value="Unassembled WGS sequence"/>
</dbReference>
<keyword evidence="1" id="KW-0812">Transmembrane</keyword>
<dbReference type="EMBL" id="BLXT01007646">
    <property type="protein sequence ID" value="GFO40930.1"/>
    <property type="molecule type" value="Genomic_DNA"/>
</dbReference>
<dbReference type="PANTHER" id="PTHR10037:SF62">
    <property type="entry name" value="SODIUM CHANNEL PROTEIN 60E"/>
    <property type="match status" value="1"/>
</dbReference>
<name>A0AAV4DA18_9GAST</name>
<feature type="transmembrane region" description="Helical" evidence="1">
    <location>
        <begin position="124"/>
        <end position="143"/>
    </location>
</feature>
<keyword evidence="3" id="KW-1185">Reference proteome</keyword>
<keyword evidence="1" id="KW-1133">Transmembrane helix</keyword>
<dbReference type="PANTHER" id="PTHR10037">
    <property type="entry name" value="VOLTAGE-GATED CATION CHANNEL CALCIUM AND SODIUM"/>
    <property type="match status" value="1"/>
</dbReference>
<dbReference type="InterPro" id="IPR043203">
    <property type="entry name" value="VGCC_Ca_Na"/>
</dbReference>
<keyword evidence="2" id="KW-0813">Transport</keyword>
<reference evidence="2 3" key="1">
    <citation type="journal article" date="2021" name="Elife">
        <title>Chloroplast acquisition without the gene transfer in kleptoplastic sea slugs, Plakobranchus ocellatus.</title>
        <authorList>
            <person name="Maeda T."/>
            <person name="Takahashi S."/>
            <person name="Yoshida T."/>
            <person name="Shimamura S."/>
            <person name="Takaki Y."/>
            <person name="Nagai Y."/>
            <person name="Toyoda A."/>
            <person name="Suzuki Y."/>
            <person name="Arimoto A."/>
            <person name="Ishii H."/>
            <person name="Satoh N."/>
            <person name="Nishiyama T."/>
            <person name="Hasebe M."/>
            <person name="Maruyama T."/>
            <person name="Minagawa J."/>
            <person name="Obokata J."/>
            <person name="Shigenobu S."/>
        </authorList>
    </citation>
    <scope>NUCLEOTIDE SEQUENCE [LARGE SCALE GENOMIC DNA]</scope>
</reference>
<keyword evidence="2" id="KW-0407">Ion channel</keyword>
<feature type="transmembrane region" description="Helical" evidence="1">
    <location>
        <begin position="155"/>
        <end position="179"/>
    </location>
</feature>
<proteinExistence type="predicted"/>
<protein>
    <submittedName>
        <fullName evidence="2">Sodium channel protein</fullName>
    </submittedName>
</protein>
<sequence>MSSVKDGAALEGRVEALPLATFKAFTKESMVRLEERERELDERDIQRKKQAQVAHLVDGELKFGVDEEDDRLPPENPDLREGCAFTKAYGAFPPRLLGKPIEEIDRGIRDKTFVVIAPRFGKRYIYRFSATNSLLLFTPWGCLRRGMLRIATHQLFDIFIFLTIIVNCVFLALPTVSFVEKVE</sequence>
<gene>
    <name evidence="2" type="ORF">PoB_006743500</name>
</gene>
<keyword evidence="2" id="KW-0406">Ion transport</keyword>
<accession>A0AAV4DA18</accession>
<evidence type="ECO:0000256" key="1">
    <source>
        <dbReference type="SAM" id="Phobius"/>
    </source>
</evidence>